<evidence type="ECO:0000313" key="2">
    <source>
        <dbReference type="Proteomes" id="UP000807825"/>
    </source>
</evidence>
<dbReference type="EMBL" id="JACRDE010000613">
    <property type="protein sequence ID" value="MBI5252485.1"/>
    <property type="molecule type" value="Genomic_DNA"/>
</dbReference>
<protein>
    <submittedName>
        <fullName evidence="1">Uncharacterized protein</fullName>
    </submittedName>
</protein>
<accession>A0A9D6V5H9</accession>
<sequence>MRAEIAIDYRLDPTHFIEHTLESFAEEMNEAGLEIAHQEVRWGETWAEAVPLKSWRQE</sequence>
<dbReference type="AlphaFoldDB" id="A0A9D6V5H9"/>
<dbReference type="Proteomes" id="UP000807825">
    <property type="component" value="Unassembled WGS sequence"/>
</dbReference>
<reference evidence="1" key="1">
    <citation type="submission" date="2020-07" db="EMBL/GenBank/DDBJ databases">
        <title>Huge and variable diversity of episymbiotic CPR bacteria and DPANN archaea in groundwater ecosystems.</title>
        <authorList>
            <person name="He C.Y."/>
            <person name="Keren R."/>
            <person name="Whittaker M."/>
            <person name="Farag I.F."/>
            <person name="Doudna J."/>
            <person name="Cate J.H.D."/>
            <person name="Banfield J.F."/>
        </authorList>
    </citation>
    <scope>NUCLEOTIDE SEQUENCE</scope>
    <source>
        <strain evidence="1">NC_groundwater_1664_Pr3_B-0.1um_52_9</strain>
    </source>
</reference>
<comment type="caution">
    <text evidence="1">The sequence shown here is derived from an EMBL/GenBank/DDBJ whole genome shotgun (WGS) entry which is preliminary data.</text>
</comment>
<name>A0A9D6V5H9_9BACT</name>
<gene>
    <name evidence="1" type="ORF">HY912_23570</name>
</gene>
<proteinExistence type="predicted"/>
<organism evidence="1 2">
    <name type="scientific">Desulfomonile tiedjei</name>
    <dbReference type="NCBI Taxonomy" id="2358"/>
    <lineage>
        <taxon>Bacteria</taxon>
        <taxon>Pseudomonadati</taxon>
        <taxon>Thermodesulfobacteriota</taxon>
        <taxon>Desulfomonilia</taxon>
        <taxon>Desulfomonilales</taxon>
        <taxon>Desulfomonilaceae</taxon>
        <taxon>Desulfomonile</taxon>
    </lineage>
</organism>
<evidence type="ECO:0000313" key="1">
    <source>
        <dbReference type="EMBL" id="MBI5252485.1"/>
    </source>
</evidence>